<dbReference type="GO" id="GO:0000976">
    <property type="term" value="F:transcription cis-regulatory region binding"/>
    <property type="evidence" value="ECO:0007669"/>
    <property type="project" value="TreeGrafter"/>
</dbReference>
<sequence length="205" mass="22139">MTEEDRRPGAGGRPRDSTIDERVLSVTRELLLEVGWDELSVRMVAARAGVGRSSLNRRWRSKPELVLHAILGETPDLSPFSGTDLAGWIEWVVRGSHELFSRRDVGEAVPGLLLALREDDDVRKALWANFTAPAVALFAEHLAADTAEKRRRAERDARAVLVMAAGAALFLSTVAAEDDTDALRDRIAELLSAGVGAGGGAANPH</sequence>
<keyword evidence="6" id="KW-1185">Reference proteome</keyword>
<feature type="DNA-binding region" description="H-T-H motif" evidence="2">
    <location>
        <begin position="40"/>
        <end position="59"/>
    </location>
</feature>
<dbReference type="InterPro" id="IPR009057">
    <property type="entry name" value="Homeodomain-like_sf"/>
</dbReference>
<dbReference type="SUPFAM" id="SSF48498">
    <property type="entry name" value="Tetracyclin repressor-like, C-terminal domain"/>
    <property type="match status" value="1"/>
</dbReference>
<dbReference type="EMBL" id="CP003053">
    <property type="protein sequence ID" value="AFM15983.1"/>
    <property type="molecule type" value="Genomic_DNA"/>
</dbReference>
<evidence type="ECO:0000256" key="3">
    <source>
        <dbReference type="SAM" id="Phobius"/>
    </source>
</evidence>
<evidence type="ECO:0000256" key="2">
    <source>
        <dbReference type="PROSITE-ProRule" id="PRU00335"/>
    </source>
</evidence>
<dbReference type="GO" id="GO:0003700">
    <property type="term" value="F:DNA-binding transcription factor activity"/>
    <property type="evidence" value="ECO:0007669"/>
    <property type="project" value="TreeGrafter"/>
</dbReference>
<dbReference type="RefSeq" id="WP_014814466.1">
    <property type="nucleotide sequence ID" value="NC_018027.1"/>
</dbReference>
<reference evidence="5 6" key="1">
    <citation type="submission" date="2012-06" db="EMBL/GenBank/DDBJ databases">
        <title>Complete sequence of chromosome of Mycobacterium chubuense NBB4.</title>
        <authorList>
            <consortium name="US DOE Joint Genome Institute"/>
            <person name="Lucas S."/>
            <person name="Han J."/>
            <person name="Lapidus A."/>
            <person name="Cheng J.-F."/>
            <person name="Goodwin L."/>
            <person name="Pitluck S."/>
            <person name="Peters L."/>
            <person name="Mikhailova N."/>
            <person name="Teshima H."/>
            <person name="Detter J.C."/>
            <person name="Han C."/>
            <person name="Tapia R."/>
            <person name="Land M."/>
            <person name="Hauser L."/>
            <person name="Kyrpides N."/>
            <person name="Ivanova N."/>
            <person name="Pagani I."/>
            <person name="Mattes T."/>
            <person name="Holmes A."/>
            <person name="Rutledge P."/>
            <person name="Paulsen I."/>
            <person name="Coleman N."/>
            <person name="Woyke T."/>
        </authorList>
    </citation>
    <scope>NUCLEOTIDE SEQUENCE [LARGE SCALE GENOMIC DNA]</scope>
    <source>
        <strain evidence="5 6">NBB4</strain>
    </source>
</reference>
<protein>
    <submittedName>
        <fullName evidence="5">Transcriptional regulator</fullName>
    </submittedName>
</protein>
<evidence type="ECO:0000313" key="5">
    <source>
        <dbReference type="EMBL" id="AFM15983.1"/>
    </source>
</evidence>
<keyword evidence="3" id="KW-0812">Transmembrane</keyword>
<dbReference type="InterPro" id="IPR001647">
    <property type="entry name" value="HTH_TetR"/>
</dbReference>
<dbReference type="Proteomes" id="UP000006057">
    <property type="component" value="Chromosome"/>
</dbReference>
<dbReference type="STRING" id="710421.Mycch_1175"/>
<name>I4BFC6_MYCCN</name>
<dbReference type="InterPro" id="IPR050109">
    <property type="entry name" value="HTH-type_TetR-like_transc_reg"/>
</dbReference>
<dbReference type="HOGENOM" id="CLU_069356_25_6_11"/>
<dbReference type="KEGG" id="mcb:Mycch_1175"/>
<feature type="domain" description="HTH tetR-type" evidence="4">
    <location>
        <begin position="17"/>
        <end position="77"/>
    </location>
</feature>
<dbReference type="Gene3D" id="1.10.357.10">
    <property type="entry name" value="Tetracycline Repressor, domain 2"/>
    <property type="match status" value="1"/>
</dbReference>
<keyword evidence="3" id="KW-1133">Transmembrane helix</keyword>
<organism evidence="5 6">
    <name type="scientific">Mycolicibacterium chubuense (strain NBB4)</name>
    <name type="common">Mycobacterium chubuense</name>
    <dbReference type="NCBI Taxonomy" id="710421"/>
    <lineage>
        <taxon>Bacteria</taxon>
        <taxon>Bacillati</taxon>
        <taxon>Actinomycetota</taxon>
        <taxon>Actinomycetes</taxon>
        <taxon>Mycobacteriales</taxon>
        <taxon>Mycobacteriaceae</taxon>
        <taxon>Mycolicibacterium</taxon>
    </lineage>
</organism>
<accession>I4BFC6</accession>
<gene>
    <name evidence="5" type="ordered locus">Mycch_1175</name>
</gene>
<dbReference type="PANTHER" id="PTHR30055:SF230">
    <property type="entry name" value="TRANSCRIPTIONAL REGULATORY PROTEIN (PROBABLY TETR-FAMILY)-RELATED"/>
    <property type="match status" value="1"/>
</dbReference>
<keyword evidence="3" id="KW-0472">Membrane</keyword>
<dbReference type="OrthoDB" id="4716833at2"/>
<dbReference type="eggNOG" id="COG1309">
    <property type="taxonomic scope" value="Bacteria"/>
</dbReference>
<proteinExistence type="predicted"/>
<dbReference type="PANTHER" id="PTHR30055">
    <property type="entry name" value="HTH-TYPE TRANSCRIPTIONAL REGULATOR RUTR"/>
    <property type="match status" value="1"/>
</dbReference>
<dbReference type="Pfam" id="PF00440">
    <property type="entry name" value="TetR_N"/>
    <property type="match status" value="1"/>
</dbReference>
<dbReference type="InterPro" id="IPR036271">
    <property type="entry name" value="Tet_transcr_reg_TetR-rel_C_sf"/>
</dbReference>
<dbReference type="SUPFAM" id="SSF46689">
    <property type="entry name" value="Homeodomain-like"/>
    <property type="match status" value="1"/>
</dbReference>
<evidence type="ECO:0000256" key="1">
    <source>
        <dbReference type="ARBA" id="ARBA00023125"/>
    </source>
</evidence>
<dbReference type="AlphaFoldDB" id="I4BFC6"/>
<keyword evidence="1 2" id="KW-0238">DNA-binding</keyword>
<evidence type="ECO:0000259" key="4">
    <source>
        <dbReference type="PROSITE" id="PS50977"/>
    </source>
</evidence>
<dbReference type="PROSITE" id="PS50977">
    <property type="entry name" value="HTH_TETR_2"/>
    <property type="match status" value="1"/>
</dbReference>
<evidence type="ECO:0000313" key="6">
    <source>
        <dbReference type="Proteomes" id="UP000006057"/>
    </source>
</evidence>
<feature type="transmembrane region" description="Helical" evidence="3">
    <location>
        <begin position="159"/>
        <end position="176"/>
    </location>
</feature>